<dbReference type="InterPro" id="IPR046350">
    <property type="entry name" value="Cystatin_sf"/>
</dbReference>
<dbReference type="KEGG" id="tsr:106556387"/>
<dbReference type="Proteomes" id="UP000504617">
    <property type="component" value="Unplaced"/>
</dbReference>
<dbReference type="SMART" id="SM00043">
    <property type="entry name" value="CY"/>
    <property type="match status" value="1"/>
</dbReference>
<reference evidence="8" key="1">
    <citation type="submission" date="2025-08" db="UniProtKB">
        <authorList>
            <consortium name="RefSeq"/>
        </authorList>
    </citation>
    <scope>IDENTIFICATION</scope>
    <source>
        <tissue evidence="8">Skeletal muscle</tissue>
    </source>
</reference>
<dbReference type="SUPFAM" id="SSF54403">
    <property type="entry name" value="Cystatin/monellin"/>
    <property type="match status" value="2"/>
</dbReference>
<feature type="signal peptide" evidence="5">
    <location>
        <begin position="1"/>
        <end position="18"/>
    </location>
</feature>
<evidence type="ECO:0000259" key="6">
    <source>
        <dbReference type="PROSITE" id="PS51530"/>
    </source>
</evidence>
<evidence type="ECO:0000256" key="5">
    <source>
        <dbReference type="SAM" id="SignalP"/>
    </source>
</evidence>
<evidence type="ECO:0000256" key="3">
    <source>
        <dbReference type="ARBA" id="ARBA00023180"/>
    </source>
</evidence>
<evidence type="ECO:0000256" key="2">
    <source>
        <dbReference type="ARBA" id="ARBA00023157"/>
    </source>
</evidence>
<dbReference type="InterPro" id="IPR050735">
    <property type="entry name" value="Kininogen_Fetuin_HRG"/>
</dbReference>
<dbReference type="PANTHER" id="PTHR13814:SF10">
    <property type="entry name" value="FETUIN-B"/>
    <property type="match status" value="1"/>
</dbReference>
<dbReference type="GO" id="GO:0005576">
    <property type="term" value="C:extracellular region"/>
    <property type="evidence" value="ECO:0007669"/>
    <property type="project" value="TreeGrafter"/>
</dbReference>
<keyword evidence="7" id="KW-1185">Reference proteome</keyword>
<feature type="non-terminal residue" evidence="8">
    <location>
        <position position="310"/>
    </location>
</feature>
<dbReference type="GeneID" id="106556387"/>
<keyword evidence="1 5" id="KW-0732">Signal</keyword>
<evidence type="ECO:0000256" key="4">
    <source>
        <dbReference type="SAM" id="MobiDB-lite"/>
    </source>
</evidence>
<sequence>MVLLISFLIGLQVLDALAVSPPLQFVYPPCSSLEVKAAADAAINELNARRNEGYVLRLQRIFNVHEDQEIRSLPSTVYGQCKIIIELNRNSDDWHLLSYDCSFQPVSGSAIVDVCPDCPIPLDPSEDIYQQTALETLAKFNAENEDNNYFAILNVTKAYSLWVVGPSNHVEYTIQETSCPKNPPFSDITQCPFLPTETAAKCLCRGSVVENQIENKKNVYVKCKLFQHLPPVTDEQMPQPTSEPQEPQHPHPSPNIREASPKQKETVGRVIYHNPWSKHAIPEVQEPNPTSCPTLASPGQDASPQLAKPA</sequence>
<dbReference type="InterPro" id="IPR025764">
    <property type="entry name" value="Cystatin_Fetuin_B"/>
</dbReference>
<organism evidence="7 8">
    <name type="scientific">Thamnophis sirtalis</name>
    <dbReference type="NCBI Taxonomy" id="35019"/>
    <lineage>
        <taxon>Eukaryota</taxon>
        <taxon>Metazoa</taxon>
        <taxon>Chordata</taxon>
        <taxon>Craniata</taxon>
        <taxon>Vertebrata</taxon>
        <taxon>Euteleostomi</taxon>
        <taxon>Lepidosauria</taxon>
        <taxon>Squamata</taxon>
        <taxon>Bifurcata</taxon>
        <taxon>Unidentata</taxon>
        <taxon>Episquamata</taxon>
        <taxon>Toxicofera</taxon>
        <taxon>Serpentes</taxon>
        <taxon>Colubroidea</taxon>
        <taxon>Colubridae</taxon>
        <taxon>Natricinae</taxon>
        <taxon>Thamnophis</taxon>
    </lineage>
</organism>
<accession>A0A6I9Z1G2</accession>
<dbReference type="Gene3D" id="3.10.450.10">
    <property type="match status" value="1"/>
</dbReference>
<dbReference type="RefSeq" id="XP_013930858.1">
    <property type="nucleotide sequence ID" value="XM_014075383.1"/>
</dbReference>
<dbReference type="PANTHER" id="PTHR13814">
    <property type="entry name" value="FETUIN"/>
    <property type="match status" value="1"/>
</dbReference>
<dbReference type="GO" id="GO:0004869">
    <property type="term" value="F:cysteine-type endopeptidase inhibitor activity"/>
    <property type="evidence" value="ECO:0007669"/>
    <property type="project" value="InterPro"/>
</dbReference>
<evidence type="ECO:0000256" key="1">
    <source>
        <dbReference type="ARBA" id="ARBA00022729"/>
    </source>
</evidence>
<dbReference type="Pfam" id="PF00031">
    <property type="entry name" value="Cystatin"/>
    <property type="match status" value="1"/>
</dbReference>
<feature type="chain" id="PRO_5026830042" evidence="5">
    <location>
        <begin position="19"/>
        <end position="310"/>
    </location>
</feature>
<feature type="region of interest" description="Disordered" evidence="4">
    <location>
        <begin position="232"/>
        <end position="310"/>
    </location>
</feature>
<evidence type="ECO:0000313" key="8">
    <source>
        <dbReference type="RefSeq" id="XP_013930858.1"/>
    </source>
</evidence>
<name>A0A6I9Z1G2_9SAUR</name>
<dbReference type="AlphaFoldDB" id="A0A6I9Z1G2"/>
<keyword evidence="3" id="KW-0325">Glycoprotein</keyword>
<dbReference type="InterPro" id="IPR000010">
    <property type="entry name" value="Cystatin_dom"/>
</dbReference>
<gene>
    <name evidence="8" type="primary">LOC106556387</name>
</gene>
<dbReference type="OrthoDB" id="9941887at2759"/>
<proteinExistence type="predicted"/>
<dbReference type="PROSITE" id="PS51530">
    <property type="entry name" value="CYSTATIN_FETUIN_B"/>
    <property type="match status" value="1"/>
</dbReference>
<protein>
    <submittedName>
        <fullName evidence="8">Fetuin-B-like</fullName>
    </submittedName>
</protein>
<feature type="domain" description="Cystatin fetuin-B-type" evidence="6">
    <location>
        <begin position="113"/>
        <end position="224"/>
    </location>
</feature>
<keyword evidence="2" id="KW-1015">Disulfide bond</keyword>
<evidence type="ECO:0000313" key="7">
    <source>
        <dbReference type="Proteomes" id="UP000504617"/>
    </source>
</evidence>